<evidence type="ECO:0000256" key="3">
    <source>
        <dbReference type="SAM" id="MobiDB-lite"/>
    </source>
</evidence>
<sequence>MPTAIVVHILHILLMLLDSKIPEVMTLEKWDRLPSTCAARKASLDPAPDEDEQDVNSPQNIESPRSHDPSVCNDLMDALLGQVSGLDDYPGFPTLDGTSSLFDGINVNSMLHGMQMYMEPGSTLHVEALPDNPVQNDAVLPVSRHTSSLSTSGEQESYATSVRLGVLDQPSPEVTQASFPLPSRVFNDPTTILIEFYFKETARLFSCYDGSMNPFRTTVLRLWDSSPLLYRTLQSMAAANLVEDFPQLAVLGRRFRSEAIHMLESSDKATANSDRTSAGTTSNTLLAMLMLGGSASWHDPKDLGLPFFNKIRRTLKAVESENNGVDYQFFHRCMIYWELLLSYVADTDQLDVLEVKSKMYPQEYLSPDLVPHPWTGFAKDTQFAVQRVGRLIRQQRKLAFSRRFTSFSHIKQLEEDMAVASELEGLLSDMHHPLESCVLDPEDRNTPVWQLLTLAEIYRSVGLIQIYHIFPDILDRRLAREGVYESTKQSSDDAQHTGGDTTQRSYQQIRDEYLTTYAVKVLTSMKTLPLESGTRDFQPFILVSLSSELRLPVSRPGPEDNNPMAGITLEAIETSRMRHFIKGRLESFLNILPPKPIRRCLQIVNRTWELMDQRAHMMIAEKHGPASFEDPQAVYWMDVMIENGWETTMA</sequence>
<feature type="region of interest" description="Disordered" evidence="3">
    <location>
        <begin position="485"/>
        <end position="505"/>
    </location>
</feature>
<dbReference type="OrthoDB" id="39175at2759"/>
<evidence type="ECO:0000313" key="6">
    <source>
        <dbReference type="Proteomes" id="UP000781932"/>
    </source>
</evidence>
<dbReference type="GO" id="GO:0003700">
    <property type="term" value="F:DNA-binding transcription factor activity"/>
    <property type="evidence" value="ECO:0007669"/>
    <property type="project" value="TreeGrafter"/>
</dbReference>
<keyword evidence="2" id="KW-0539">Nucleus</keyword>
<reference evidence="5" key="1">
    <citation type="submission" date="2020-03" db="EMBL/GenBank/DDBJ databases">
        <authorList>
            <person name="He L."/>
        </authorList>
    </citation>
    <scope>NUCLEOTIDE SEQUENCE</scope>
    <source>
        <strain evidence="5">CkLH20</strain>
    </source>
</reference>
<protein>
    <submittedName>
        <fullName evidence="5">Uncharacterized protein</fullName>
    </submittedName>
</protein>
<dbReference type="RefSeq" id="XP_038739430.1">
    <property type="nucleotide sequence ID" value="XM_038895291.1"/>
</dbReference>
<comment type="caution">
    <text evidence="5">The sequence shown here is derived from an EMBL/GenBank/DDBJ whole genome shotgun (WGS) entry which is preliminary data.</text>
</comment>
<dbReference type="AlphaFoldDB" id="A0A9P6LCW6"/>
<proteinExistence type="predicted"/>
<feature type="region of interest" description="Disordered" evidence="3">
    <location>
        <begin position="42"/>
        <end position="69"/>
    </location>
</feature>
<dbReference type="PANTHER" id="PTHR37534:SF11">
    <property type="entry name" value="ZN(II)2CYS6 TRANSCRIPTION FACTOR (EUROFUNG)"/>
    <property type="match status" value="1"/>
</dbReference>
<dbReference type="Pfam" id="PF11951">
    <property type="entry name" value="Fungal_trans_2"/>
    <property type="match status" value="1"/>
</dbReference>
<keyword evidence="6" id="KW-1185">Reference proteome</keyword>
<dbReference type="GeneID" id="62168365"/>
<dbReference type="GO" id="GO:0000976">
    <property type="term" value="F:transcription cis-regulatory region binding"/>
    <property type="evidence" value="ECO:0007669"/>
    <property type="project" value="TreeGrafter"/>
</dbReference>
<dbReference type="EMBL" id="JAATWM020000061">
    <property type="protein sequence ID" value="KAF9869969.1"/>
    <property type="molecule type" value="Genomic_DNA"/>
</dbReference>
<name>A0A9P6LCW6_9PEZI</name>
<feature type="chain" id="PRO_5040437996" evidence="4">
    <location>
        <begin position="27"/>
        <end position="650"/>
    </location>
</feature>
<feature type="signal peptide" evidence="4">
    <location>
        <begin position="1"/>
        <end position="26"/>
    </location>
</feature>
<evidence type="ECO:0000313" key="5">
    <source>
        <dbReference type="EMBL" id="KAF9869969.1"/>
    </source>
</evidence>
<dbReference type="GO" id="GO:0005634">
    <property type="term" value="C:nucleus"/>
    <property type="evidence" value="ECO:0007669"/>
    <property type="project" value="UniProtKB-SubCell"/>
</dbReference>
<evidence type="ECO:0000256" key="1">
    <source>
        <dbReference type="ARBA" id="ARBA00004123"/>
    </source>
</evidence>
<keyword evidence="4" id="KW-0732">Signal</keyword>
<evidence type="ECO:0000256" key="2">
    <source>
        <dbReference type="ARBA" id="ARBA00023242"/>
    </source>
</evidence>
<evidence type="ECO:0000256" key="4">
    <source>
        <dbReference type="SAM" id="SignalP"/>
    </source>
</evidence>
<dbReference type="PANTHER" id="PTHR37534">
    <property type="entry name" value="TRANSCRIPTIONAL ACTIVATOR PROTEIN UGA3"/>
    <property type="match status" value="1"/>
</dbReference>
<organism evidence="5 6">
    <name type="scientific">Colletotrichum karsti</name>
    <dbReference type="NCBI Taxonomy" id="1095194"/>
    <lineage>
        <taxon>Eukaryota</taxon>
        <taxon>Fungi</taxon>
        <taxon>Dikarya</taxon>
        <taxon>Ascomycota</taxon>
        <taxon>Pezizomycotina</taxon>
        <taxon>Sordariomycetes</taxon>
        <taxon>Hypocreomycetidae</taxon>
        <taxon>Glomerellales</taxon>
        <taxon>Glomerellaceae</taxon>
        <taxon>Colletotrichum</taxon>
        <taxon>Colletotrichum boninense species complex</taxon>
    </lineage>
</organism>
<dbReference type="Proteomes" id="UP000781932">
    <property type="component" value="Unassembled WGS sequence"/>
</dbReference>
<dbReference type="InterPro" id="IPR021858">
    <property type="entry name" value="Fun_TF"/>
</dbReference>
<dbReference type="GO" id="GO:0045944">
    <property type="term" value="P:positive regulation of transcription by RNA polymerase II"/>
    <property type="evidence" value="ECO:0007669"/>
    <property type="project" value="TreeGrafter"/>
</dbReference>
<gene>
    <name evidence="5" type="ORF">CkaCkLH20_12578</name>
</gene>
<accession>A0A9P6LCW6</accession>
<comment type="subcellular location">
    <subcellularLocation>
        <location evidence="1">Nucleus</location>
    </subcellularLocation>
</comment>
<reference evidence="5" key="2">
    <citation type="submission" date="2020-11" db="EMBL/GenBank/DDBJ databases">
        <title>Whole genome sequencing of Colletotrichum sp.</title>
        <authorList>
            <person name="Li H."/>
        </authorList>
    </citation>
    <scope>NUCLEOTIDE SEQUENCE</scope>
    <source>
        <strain evidence="5">CkLH20</strain>
    </source>
</reference>